<proteinExistence type="predicted"/>
<keyword evidence="1" id="KW-0472">Membrane</keyword>
<comment type="caution">
    <text evidence="2">The sequence shown here is derived from an EMBL/GenBank/DDBJ whole genome shotgun (WGS) entry which is preliminary data.</text>
</comment>
<sequence length="117" mass="12957">MPDVEKLRHRHAASDATVTGQLFNNRMKIAQTGNGGQQMKKKFRTVLFFLLVIGTVMASSGLYVVNPATWWADPSQQWTGVADKEVLPIIVYVSKLITNKTELHVKGKGEMTKNKGG</sequence>
<accession>A0A132UCI2</accession>
<evidence type="ECO:0000256" key="1">
    <source>
        <dbReference type="SAM" id="Phobius"/>
    </source>
</evidence>
<name>A0A132UCI2_9BACL</name>
<gene>
    <name evidence="2" type="ORF">AMQ84_00100</name>
</gene>
<feature type="non-terminal residue" evidence="2">
    <location>
        <position position="117"/>
    </location>
</feature>
<keyword evidence="1" id="KW-0812">Transmembrane</keyword>
<feature type="transmembrane region" description="Helical" evidence="1">
    <location>
        <begin position="46"/>
        <end position="65"/>
    </location>
</feature>
<reference evidence="2 3" key="1">
    <citation type="submission" date="2015-08" db="EMBL/GenBank/DDBJ databases">
        <title>Genomes of Paenibacillus riograndensis.</title>
        <authorList>
            <person name="Sant'Anna F.H."/>
            <person name="Souza R."/>
            <person name="Ambrosini A."/>
            <person name="Bach E."/>
            <person name="Fernandes G."/>
            <person name="Balsanelli E."/>
            <person name="Baura V.A."/>
            <person name="Pedrosa F.O."/>
            <person name="Souza E.M."/>
            <person name="Passaglia L."/>
        </authorList>
    </citation>
    <scope>NUCLEOTIDE SEQUENCE [LARGE SCALE GENOMIC DNA]</scope>
    <source>
        <strain evidence="2 3">CAS34</strain>
    </source>
</reference>
<dbReference type="PATRIC" id="fig|483937.3.peg.826"/>
<dbReference type="AlphaFoldDB" id="A0A132UCI2"/>
<evidence type="ECO:0000313" key="2">
    <source>
        <dbReference type="EMBL" id="KWX81444.1"/>
    </source>
</evidence>
<protein>
    <submittedName>
        <fullName evidence="2">Uncharacterized protein</fullName>
    </submittedName>
</protein>
<keyword evidence="1" id="KW-1133">Transmembrane helix</keyword>
<organism evidence="2 3">
    <name type="scientific">Paenibacillus riograndensis</name>
    <dbReference type="NCBI Taxonomy" id="483937"/>
    <lineage>
        <taxon>Bacteria</taxon>
        <taxon>Bacillati</taxon>
        <taxon>Bacillota</taxon>
        <taxon>Bacilli</taxon>
        <taxon>Bacillales</taxon>
        <taxon>Paenibacillaceae</taxon>
        <taxon>Paenibacillus</taxon>
        <taxon>Paenibacillus sonchi group</taxon>
    </lineage>
</organism>
<evidence type="ECO:0000313" key="3">
    <source>
        <dbReference type="Proteomes" id="UP000070475"/>
    </source>
</evidence>
<dbReference type="Proteomes" id="UP000070475">
    <property type="component" value="Unassembled WGS sequence"/>
</dbReference>
<dbReference type="EMBL" id="LIRB01000028">
    <property type="protein sequence ID" value="KWX81444.1"/>
    <property type="molecule type" value="Genomic_DNA"/>
</dbReference>
<keyword evidence="3" id="KW-1185">Reference proteome</keyword>